<dbReference type="PANTHER" id="PTHR23150:SF19">
    <property type="entry name" value="FORMYLGLYCINE-GENERATING ENZYME"/>
    <property type="match status" value="1"/>
</dbReference>
<gene>
    <name evidence="2" type="ORF">GC101_11185</name>
</gene>
<dbReference type="InterPro" id="IPR051043">
    <property type="entry name" value="Sulfatase_Mod_Factor_Kinase"/>
</dbReference>
<dbReference type="RefSeq" id="WP_171717303.1">
    <property type="nucleotide sequence ID" value="NZ_WHOB01000027.1"/>
</dbReference>
<reference evidence="2 3" key="1">
    <citation type="submission" date="2019-10" db="EMBL/GenBank/DDBJ databases">
        <title>Description of Paenibacillus terricola sp. nov.</title>
        <authorList>
            <person name="Carlier A."/>
            <person name="Qi S."/>
        </authorList>
    </citation>
    <scope>NUCLEOTIDE SEQUENCE [LARGE SCALE GENOMIC DNA]</scope>
    <source>
        <strain evidence="2 3">LMG 31459</strain>
    </source>
</reference>
<evidence type="ECO:0000313" key="3">
    <source>
        <dbReference type="Proteomes" id="UP000596857"/>
    </source>
</evidence>
<dbReference type="InterPro" id="IPR042095">
    <property type="entry name" value="SUMF_sf"/>
</dbReference>
<proteinExistence type="predicted"/>
<protein>
    <submittedName>
        <fullName evidence="2">SUMF1/EgtB/PvdO family nonheme iron enzyme</fullName>
    </submittedName>
</protein>
<evidence type="ECO:0000313" key="2">
    <source>
        <dbReference type="EMBL" id="NOU79440.1"/>
    </source>
</evidence>
<dbReference type="SUPFAM" id="SSF56436">
    <property type="entry name" value="C-type lectin-like"/>
    <property type="match status" value="1"/>
</dbReference>
<organism evidence="2 3">
    <name type="scientific">Paenibacillus phytohabitans</name>
    <dbReference type="NCBI Taxonomy" id="2654978"/>
    <lineage>
        <taxon>Bacteria</taxon>
        <taxon>Bacillati</taxon>
        <taxon>Bacillota</taxon>
        <taxon>Bacilli</taxon>
        <taxon>Bacillales</taxon>
        <taxon>Paenibacillaceae</taxon>
        <taxon>Paenibacillus</taxon>
    </lineage>
</organism>
<accession>A0ABX1YEM4</accession>
<dbReference type="PANTHER" id="PTHR23150">
    <property type="entry name" value="SULFATASE MODIFYING FACTOR 1, 2"/>
    <property type="match status" value="1"/>
</dbReference>
<dbReference type="InterPro" id="IPR005532">
    <property type="entry name" value="SUMF_dom"/>
</dbReference>
<evidence type="ECO:0000259" key="1">
    <source>
        <dbReference type="Pfam" id="PF03781"/>
    </source>
</evidence>
<dbReference type="Proteomes" id="UP000596857">
    <property type="component" value="Unassembled WGS sequence"/>
</dbReference>
<feature type="domain" description="Sulfatase-modifying factor enzyme-like" evidence="1">
    <location>
        <begin position="64"/>
        <end position="279"/>
    </location>
</feature>
<name>A0ABX1YEM4_9BACL</name>
<comment type="caution">
    <text evidence="2">The sequence shown here is derived from an EMBL/GenBank/DDBJ whole genome shotgun (WGS) entry which is preliminary data.</text>
</comment>
<sequence length="283" mass="31415">MNINDKFKRYLILCLIVAGIAAAGQFYYYNQHSTDLAIKADQTGEAVPLPVTESIDIGPGLRMEFVLIQPGSFTMGSAVYLGEGDETPEHQVTITEPFYLSKYEVTQEQWAALTGSNSSKFQGDERPADSVSWVDSQRLLTKLHEITGRQFSLPTEAQWEYAARAGTTTPWSFGNSEAVLREYAWFGDNADNTTHPVGQKQPNAWGLYDMYGNVQEWCKDWYAGAYAQDDMSDPQGPNTGDSRVLRGGAWGDDFTMVRSSYRNTAEAEAATPGIGLRVLMELN</sequence>
<dbReference type="Gene3D" id="3.90.1580.10">
    <property type="entry name" value="paralog of FGE (formylglycine-generating enzyme)"/>
    <property type="match status" value="1"/>
</dbReference>
<keyword evidence="3" id="KW-1185">Reference proteome</keyword>
<dbReference type="InterPro" id="IPR016187">
    <property type="entry name" value="CTDL_fold"/>
</dbReference>
<dbReference type="Pfam" id="PF03781">
    <property type="entry name" value="FGE-sulfatase"/>
    <property type="match status" value="1"/>
</dbReference>
<dbReference type="EMBL" id="WHOB01000027">
    <property type="protein sequence ID" value="NOU79440.1"/>
    <property type="molecule type" value="Genomic_DNA"/>
</dbReference>